<proteinExistence type="predicted"/>
<dbReference type="EMBL" id="CAMAPF010000114">
    <property type="protein sequence ID" value="CAH9102261.1"/>
    <property type="molecule type" value="Genomic_DNA"/>
</dbReference>
<dbReference type="Proteomes" id="UP001152523">
    <property type="component" value="Unassembled WGS sequence"/>
</dbReference>
<comment type="caution">
    <text evidence="1">The sequence shown here is derived from an EMBL/GenBank/DDBJ whole genome shotgun (WGS) entry which is preliminary data.</text>
</comment>
<dbReference type="AlphaFoldDB" id="A0AAV0DIB4"/>
<sequence>MQRTEDEGDRTDLRRTELSFAGVSLLRGRNNNAEKRGLKSCVALTLKNRRRLAPTTNGLRWYKVEPLCGAEKERAQPPLASTWKPV</sequence>
<protein>
    <submittedName>
        <fullName evidence="1">Uncharacterized protein</fullName>
    </submittedName>
</protein>
<organism evidence="1 2">
    <name type="scientific">Cuscuta epithymum</name>
    <dbReference type="NCBI Taxonomy" id="186058"/>
    <lineage>
        <taxon>Eukaryota</taxon>
        <taxon>Viridiplantae</taxon>
        <taxon>Streptophyta</taxon>
        <taxon>Embryophyta</taxon>
        <taxon>Tracheophyta</taxon>
        <taxon>Spermatophyta</taxon>
        <taxon>Magnoliopsida</taxon>
        <taxon>eudicotyledons</taxon>
        <taxon>Gunneridae</taxon>
        <taxon>Pentapetalae</taxon>
        <taxon>asterids</taxon>
        <taxon>lamiids</taxon>
        <taxon>Solanales</taxon>
        <taxon>Convolvulaceae</taxon>
        <taxon>Cuscuteae</taxon>
        <taxon>Cuscuta</taxon>
        <taxon>Cuscuta subgen. Cuscuta</taxon>
    </lineage>
</organism>
<reference evidence="1" key="1">
    <citation type="submission" date="2022-07" db="EMBL/GenBank/DDBJ databases">
        <authorList>
            <person name="Macas J."/>
            <person name="Novak P."/>
            <person name="Neumann P."/>
        </authorList>
    </citation>
    <scope>NUCLEOTIDE SEQUENCE</scope>
</reference>
<keyword evidence="2" id="KW-1185">Reference proteome</keyword>
<gene>
    <name evidence="1" type="ORF">CEPIT_LOCUS15955</name>
</gene>
<accession>A0AAV0DIB4</accession>
<evidence type="ECO:0000313" key="2">
    <source>
        <dbReference type="Proteomes" id="UP001152523"/>
    </source>
</evidence>
<evidence type="ECO:0000313" key="1">
    <source>
        <dbReference type="EMBL" id="CAH9102261.1"/>
    </source>
</evidence>
<name>A0AAV0DIB4_9ASTE</name>